<dbReference type="Proteomes" id="UP000264036">
    <property type="component" value="Unassembled WGS sequence"/>
</dbReference>
<dbReference type="InterPro" id="IPR005119">
    <property type="entry name" value="LysR_subst-bd"/>
</dbReference>
<dbReference type="GO" id="GO:0043565">
    <property type="term" value="F:sequence-specific DNA binding"/>
    <property type="evidence" value="ECO:0007669"/>
    <property type="project" value="TreeGrafter"/>
</dbReference>
<dbReference type="SUPFAM" id="SSF53850">
    <property type="entry name" value="Periplasmic binding protein-like II"/>
    <property type="match status" value="1"/>
</dbReference>
<evidence type="ECO:0000259" key="5">
    <source>
        <dbReference type="PROSITE" id="PS50931"/>
    </source>
</evidence>
<keyword evidence="2" id="KW-0805">Transcription regulation</keyword>
<dbReference type="Pfam" id="PF00126">
    <property type="entry name" value="HTH_1"/>
    <property type="match status" value="1"/>
</dbReference>
<name>A0A356LC05_9BURK</name>
<dbReference type="AlphaFoldDB" id="A0A356LC05"/>
<accession>A0A356LC05</accession>
<dbReference type="PROSITE" id="PS50931">
    <property type="entry name" value="HTH_LYSR"/>
    <property type="match status" value="1"/>
</dbReference>
<dbReference type="PANTHER" id="PTHR30537:SF5">
    <property type="entry name" value="HTH-TYPE TRANSCRIPTIONAL ACTIVATOR TTDR-RELATED"/>
    <property type="match status" value="1"/>
</dbReference>
<organism evidence="6 7">
    <name type="scientific">Advenella kashmirensis</name>
    <dbReference type="NCBI Taxonomy" id="310575"/>
    <lineage>
        <taxon>Bacteria</taxon>
        <taxon>Pseudomonadati</taxon>
        <taxon>Pseudomonadota</taxon>
        <taxon>Betaproteobacteria</taxon>
        <taxon>Burkholderiales</taxon>
        <taxon>Alcaligenaceae</taxon>
    </lineage>
</organism>
<dbReference type="Pfam" id="PF03466">
    <property type="entry name" value="LysR_substrate"/>
    <property type="match status" value="1"/>
</dbReference>
<dbReference type="InterPro" id="IPR058163">
    <property type="entry name" value="LysR-type_TF_proteobact-type"/>
</dbReference>
<protein>
    <submittedName>
        <fullName evidence="6">LysR family transcriptional regulator</fullName>
    </submittedName>
</protein>
<sequence>MDRLRAMSIFVAVAHAESFSAAARNLGMSAPAVTRAISELETHLGVRLLTRTTRIVRTTEAGIRYLEDARRVIADADEADEAVSGITTEPRGRLAITAPALFGRMFVTPIIVQYLRRYPAVNVTSLFVDRVVNLIEEGLDAGLRIGHLPDSSMKAIRVGQVRTVVCAAPAYLAAHGVPGTPDQLHAHTIITTSGISPVPEWRFVHQDKTSAIRMTPRLTLTTNDAAIEAVLAGFGITRLLSYQIAPYLTCGKLEIVLHDYEPAPLPIHVIHHEHRQAAAKVRTFVDMAVTCLREDTALAYRP</sequence>
<comment type="caution">
    <text evidence="6">The sequence shown here is derived from an EMBL/GenBank/DDBJ whole genome shotgun (WGS) entry which is preliminary data.</text>
</comment>
<evidence type="ECO:0000256" key="2">
    <source>
        <dbReference type="ARBA" id="ARBA00023015"/>
    </source>
</evidence>
<comment type="similarity">
    <text evidence="1">Belongs to the LysR transcriptional regulatory family.</text>
</comment>
<evidence type="ECO:0000256" key="3">
    <source>
        <dbReference type="ARBA" id="ARBA00023125"/>
    </source>
</evidence>
<dbReference type="EMBL" id="DOEK01000005">
    <property type="protein sequence ID" value="HBP28523.1"/>
    <property type="molecule type" value="Genomic_DNA"/>
</dbReference>
<dbReference type="Gene3D" id="3.40.190.290">
    <property type="match status" value="1"/>
</dbReference>
<dbReference type="InterPro" id="IPR036390">
    <property type="entry name" value="WH_DNA-bd_sf"/>
</dbReference>
<keyword evidence="4" id="KW-0804">Transcription</keyword>
<dbReference type="InterPro" id="IPR000847">
    <property type="entry name" value="LysR_HTH_N"/>
</dbReference>
<gene>
    <name evidence="6" type="ORF">DD666_03795</name>
</gene>
<dbReference type="InterPro" id="IPR036388">
    <property type="entry name" value="WH-like_DNA-bd_sf"/>
</dbReference>
<feature type="domain" description="HTH lysR-type" evidence="5">
    <location>
        <begin position="1"/>
        <end position="59"/>
    </location>
</feature>
<dbReference type="PANTHER" id="PTHR30537">
    <property type="entry name" value="HTH-TYPE TRANSCRIPTIONAL REGULATOR"/>
    <property type="match status" value="1"/>
</dbReference>
<dbReference type="CDD" id="cd08471">
    <property type="entry name" value="PBP2_CrgA_like_2"/>
    <property type="match status" value="1"/>
</dbReference>
<evidence type="ECO:0000256" key="4">
    <source>
        <dbReference type="ARBA" id="ARBA00023163"/>
    </source>
</evidence>
<evidence type="ECO:0000313" key="6">
    <source>
        <dbReference type="EMBL" id="HBP28523.1"/>
    </source>
</evidence>
<evidence type="ECO:0000313" key="7">
    <source>
        <dbReference type="Proteomes" id="UP000264036"/>
    </source>
</evidence>
<dbReference type="FunFam" id="1.10.10.10:FF:000001">
    <property type="entry name" value="LysR family transcriptional regulator"/>
    <property type="match status" value="1"/>
</dbReference>
<dbReference type="GO" id="GO:0006351">
    <property type="term" value="P:DNA-templated transcription"/>
    <property type="evidence" value="ECO:0007669"/>
    <property type="project" value="TreeGrafter"/>
</dbReference>
<dbReference type="GO" id="GO:0003700">
    <property type="term" value="F:DNA-binding transcription factor activity"/>
    <property type="evidence" value="ECO:0007669"/>
    <property type="project" value="InterPro"/>
</dbReference>
<evidence type="ECO:0000256" key="1">
    <source>
        <dbReference type="ARBA" id="ARBA00009437"/>
    </source>
</evidence>
<reference evidence="6 7" key="1">
    <citation type="journal article" date="2018" name="Nat. Biotechnol.">
        <title>A standardized bacterial taxonomy based on genome phylogeny substantially revises the tree of life.</title>
        <authorList>
            <person name="Parks D.H."/>
            <person name="Chuvochina M."/>
            <person name="Waite D.W."/>
            <person name="Rinke C."/>
            <person name="Skarshewski A."/>
            <person name="Chaumeil P.A."/>
            <person name="Hugenholtz P."/>
        </authorList>
    </citation>
    <scope>NUCLEOTIDE SEQUENCE [LARGE SCALE GENOMIC DNA]</scope>
    <source>
        <strain evidence="6">UBA10707</strain>
    </source>
</reference>
<keyword evidence="3" id="KW-0238">DNA-binding</keyword>
<dbReference type="Gene3D" id="1.10.10.10">
    <property type="entry name" value="Winged helix-like DNA-binding domain superfamily/Winged helix DNA-binding domain"/>
    <property type="match status" value="1"/>
</dbReference>
<dbReference type="PRINTS" id="PR00039">
    <property type="entry name" value="HTHLYSR"/>
</dbReference>
<proteinExistence type="inferred from homology"/>
<dbReference type="SUPFAM" id="SSF46785">
    <property type="entry name" value="Winged helix' DNA-binding domain"/>
    <property type="match status" value="1"/>
</dbReference>